<reference evidence="2" key="1">
    <citation type="submission" date="2014-10" db="EMBL/GenBank/DDBJ databases">
        <authorList>
            <person name="King R."/>
        </authorList>
    </citation>
    <scope>NUCLEOTIDE SEQUENCE [LARGE SCALE GENOMIC DNA]</scope>
    <source>
        <strain evidence="2">A3/5</strain>
    </source>
</reference>
<organism evidence="1 2">
    <name type="scientific">Fusarium venenatum</name>
    <dbReference type="NCBI Taxonomy" id="56646"/>
    <lineage>
        <taxon>Eukaryota</taxon>
        <taxon>Fungi</taxon>
        <taxon>Dikarya</taxon>
        <taxon>Ascomycota</taxon>
        <taxon>Pezizomycotina</taxon>
        <taxon>Sordariomycetes</taxon>
        <taxon>Hypocreomycetidae</taxon>
        <taxon>Hypocreales</taxon>
        <taxon>Nectriaceae</taxon>
        <taxon>Fusarium</taxon>
    </lineage>
</organism>
<dbReference type="Proteomes" id="UP000245910">
    <property type="component" value="Chromosome IIII"/>
</dbReference>
<dbReference type="AlphaFoldDB" id="A0A2L2T801"/>
<evidence type="ECO:0000313" key="2">
    <source>
        <dbReference type="Proteomes" id="UP000245910"/>
    </source>
</evidence>
<dbReference type="EMBL" id="LN649232">
    <property type="protein sequence ID" value="CEI40168.1"/>
    <property type="molecule type" value="Genomic_DNA"/>
</dbReference>
<sequence>MVPCPHSSPGPSSFLARRVLFFLRHKRNFLNHRPPIAVVFSNPLESARSRHSAKEKKSTNLTNQFPDAGIWYCTTTPHAETLFSPAQSSQAYISSPRE</sequence>
<accession>A0A2L2T801</accession>
<name>A0A2L2T801_9HYPO</name>
<evidence type="ECO:0000313" key="1">
    <source>
        <dbReference type="EMBL" id="CEI40168.1"/>
    </source>
</evidence>
<proteinExistence type="predicted"/>
<protein>
    <submittedName>
        <fullName evidence="1">Uncharacterized protein</fullName>
    </submittedName>
</protein>
<keyword evidence="2" id="KW-1185">Reference proteome</keyword>